<evidence type="ECO:0000313" key="1">
    <source>
        <dbReference type="EMBL" id="KAI3747060.1"/>
    </source>
</evidence>
<name>A0ACB9DKJ0_ARCLA</name>
<proteinExistence type="predicted"/>
<keyword evidence="2" id="KW-1185">Reference proteome</keyword>
<organism evidence="1 2">
    <name type="scientific">Arctium lappa</name>
    <name type="common">Greater burdock</name>
    <name type="synonym">Lappa major</name>
    <dbReference type="NCBI Taxonomy" id="4217"/>
    <lineage>
        <taxon>Eukaryota</taxon>
        <taxon>Viridiplantae</taxon>
        <taxon>Streptophyta</taxon>
        <taxon>Embryophyta</taxon>
        <taxon>Tracheophyta</taxon>
        <taxon>Spermatophyta</taxon>
        <taxon>Magnoliopsida</taxon>
        <taxon>eudicotyledons</taxon>
        <taxon>Gunneridae</taxon>
        <taxon>Pentapetalae</taxon>
        <taxon>asterids</taxon>
        <taxon>campanulids</taxon>
        <taxon>Asterales</taxon>
        <taxon>Asteraceae</taxon>
        <taxon>Carduoideae</taxon>
        <taxon>Cardueae</taxon>
        <taxon>Arctiinae</taxon>
        <taxon>Arctium</taxon>
    </lineage>
</organism>
<evidence type="ECO:0000313" key="2">
    <source>
        <dbReference type="Proteomes" id="UP001055879"/>
    </source>
</evidence>
<gene>
    <name evidence="1" type="ORF">L6452_09503</name>
</gene>
<comment type="caution">
    <text evidence="1">The sequence shown here is derived from an EMBL/GenBank/DDBJ whole genome shotgun (WGS) entry which is preliminary data.</text>
</comment>
<reference evidence="2" key="1">
    <citation type="journal article" date="2022" name="Mol. Ecol. Resour.">
        <title>The genomes of chicory, endive, great burdock and yacon provide insights into Asteraceae palaeo-polyploidization history and plant inulin production.</title>
        <authorList>
            <person name="Fan W."/>
            <person name="Wang S."/>
            <person name="Wang H."/>
            <person name="Wang A."/>
            <person name="Jiang F."/>
            <person name="Liu H."/>
            <person name="Zhao H."/>
            <person name="Xu D."/>
            <person name="Zhang Y."/>
        </authorList>
    </citation>
    <scope>NUCLEOTIDE SEQUENCE [LARGE SCALE GENOMIC DNA]</scope>
    <source>
        <strain evidence="2">cv. Niubang</strain>
    </source>
</reference>
<protein>
    <submittedName>
        <fullName evidence="1">Uncharacterized protein</fullName>
    </submittedName>
</protein>
<reference evidence="1 2" key="2">
    <citation type="journal article" date="2022" name="Mol. Ecol. Resour.">
        <title>The genomes of chicory, endive, great burdock and yacon provide insights into Asteraceae paleo-polyploidization history and plant inulin production.</title>
        <authorList>
            <person name="Fan W."/>
            <person name="Wang S."/>
            <person name="Wang H."/>
            <person name="Wang A."/>
            <person name="Jiang F."/>
            <person name="Liu H."/>
            <person name="Zhao H."/>
            <person name="Xu D."/>
            <person name="Zhang Y."/>
        </authorList>
    </citation>
    <scope>NUCLEOTIDE SEQUENCE [LARGE SCALE GENOMIC DNA]</scope>
    <source>
        <strain evidence="2">cv. Niubang</strain>
    </source>
</reference>
<accession>A0ACB9DKJ0</accession>
<dbReference type="EMBL" id="CM042049">
    <property type="protein sequence ID" value="KAI3747060.1"/>
    <property type="molecule type" value="Genomic_DNA"/>
</dbReference>
<dbReference type="Proteomes" id="UP001055879">
    <property type="component" value="Linkage Group LG03"/>
</dbReference>
<sequence>MIAWSRCRCRCNIFVASSVLIHPTSLPLDPVLHLASISDLRSFYSSSYIHLIIGLLTDPFHFNTRGEHIQLSIPISLCSISFSNCLLGIQSSKNII</sequence>